<dbReference type="Proteomes" id="UP001596378">
    <property type="component" value="Unassembled WGS sequence"/>
</dbReference>
<comment type="caution">
    <text evidence="3">The sequence shown here is derived from an EMBL/GenBank/DDBJ whole genome shotgun (WGS) entry which is preliminary data.</text>
</comment>
<gene>
    <name evidence="3" type="ORF">ACFQMJ_13460</name>
</gene>
<keyword evidence="2" id="KW-0732">Signal</keyword>
<evidence type="ECO:0000313" key="4">
    <source>
        <dbReference type="Proteomes" id="UP001596378"/>
    </source>
</evidence>
<reference evidence="4" key="1">
    <citation type="journal article" date="2019" name="Int. J. Syst. Evol. Microbiol.">
        <title>The Global Catalogue of Microorganisms (GCM) 10K type strain sequencing project: providing services to taxonomists for standard genome sequencing and annotation.</title>
        <authorList>
            <consortium name="The Broad Institute Genomics Platform"/>
            <consortium name="The Broad Institute Genome Sequencing Center for Infectious Disease"/>
            <person name="Wu L."/>
            <person name="Ma J."/>
        </authorList>
    </citation>
    <scope>NUCLEOTIDE SEQUENCE [LARGE SCALE GENOMIC DNA]</scope>
    <source>
        <strain evidence="4">KCTC 12907</strain>
    </source>
</reference>
<accession>A0ABW2FCA3</accession>
<feature type="chain" id="PRO_5046007422" evidence="2">
    <location>
        <begin position="24"/>
        <end position="193"/>
    </location>
</feature>
<dbReference type="Gene3D" id="2.40.50.140">
    <property type="entry name" value="Nucleic acid-binding proteins"/>
    <property type="match status" value="1"/>
</dbReference>
<dbReference type="InterPro" id="IPR012340">
    <property type="entry name" value="NA-bd_OB-fold"/>
</dbReference>
<evidence type="ECO:0000256" key="2">
    <source>
        <dbReference type="SAM" id="SignalP"/>
    </source>
</evidence>
<feature type="region of interest" description="Disordered" evidence="1">
    <location>
        <begin position="26"/>
        <end position="49"/>
    </location>
</feature>
<sequence>MRKKSVVLLAFLVVFVLALTACGERPETRQTPGGQAETPNASGEPSENSDFAYEGYIVNLEDGRILVTDTVERDFSDNGGARHFYGAVWFSNAGSGLEIGQRVQVWVDEGIAESYPGQGKASRVEVIEAPKPDGAELTEAEAIRKALEASEPAGMFPPAVKEVEYEGDAGQWKIELAQNGEAQTVVVEVADKP</sequence>
<proteinExistence type="predicted"/>
<evidence type="ECO:0000313" key="3">
    <source>
        <dbReference type="EMBL" id="MFC7149539.1"/>
    </source>
</evidence>
<evidence type="ECO:0000256" key="1">
    <source>
        <dbReference type="SAM" id="MobiDB-lite"/>
    </source>
</evidence>
<feature type="compositionally biased region" description="Polar residues" evidence="1">
    <location>
        <begin position="29"/>
        <end position="49"/>
    </location>
</feature>
<dbReference type="Pfam" id="PF11518">
    <property type="entry name" value="DUF3221"/>
    <property type="match status" value="1"/>
</dbReference>
<organism evidence="3 4">
    <name type="scientific">Cohnella cellulosilytica</name>
    <dbReference type="NCBI Taxonomy" id="986710"/>
    <lineage>
        <taxon>Bacteria</taxon>
        <taxon>Bacillati</taxon>
        <taxon>Bacillota</taxon>
        <taxon>Bacilli</taxon>
        <taxon>Bacillales</taxon>
        <taxon>Paenibacillaceae</taxon>
        <taxon>Cohnella</taxon>
    </lineage>
</organism>
<feature type="signal peptide" evidence="2">
    <location>
        <begin position="1"/>
        <end position="23"/>
    </location>
</feature>
<dbReference type="InterPro" id="IPR021598">
    <property type="entry name" value="DUF3221"/>
</dbReference>
<dbReference type="RefSeq" id="WP_378051407.1">
    <property type="nucleotide sequence ID" value="NZ_JBHMDN010000034.1"/>
</dbReference>
<name>A0ABW2FCA3_9BACL</name>
<dbReference type="EMBL" id="JBHTAI010000007">
    <property type="protein sequence ID" value="MFC7149539.1"/>
    <property type="molecule type" value="Genomic_DNA"/>
</dbReference>
<keyword evidence="4" id="KW-1185">Reference proteome</keyword>
<protein>
    <submittedName>
        <fullName evidence="3">YobA family protein</fullName>
    </submittedName>
</protein>
<dbReference type="PROSITE" id="PS51257">
    <property type="entry name" value="PROKAR_LIPOPROTEIN"/>
    <property type="match status" value="1"/>
</dbReference>